<sequence>MKKWNMSALACVVGLTALLTGCGSDKAATGGNAAAGSGQQSGTEQAQPVQIDFWYALGGKNGELIESMVKEFNDTHKDIVVKPAYQGDYYQNHAKVLAAISAGNQPDVTMVEVGSIGAFAEAKALEDLQPYAADTIDRYIPGLLGNSYWKDKLYAIPFNRSTPLLYLNRDMLKAAGLDPNGPKSWEELHEYAQKLTKSEGGKTSVYGFSTPIDIWFYEALVIESGGSILSEDGKQLAINSEAGKAPLEFWTNMIKEGVMKAPPGEKYNAWDVAKQDFVNQKVGMIFTSTGDLKGLSESAKFDVGAAFMPANKEYGAPTGGANLVILAKSPDAEKKAAWEFVKWMTDTPQSIKWSTQTGYMPVTKEAVESEEMKKYYETAPNFEVAVKQLEYAKARPMVPAYKEVQEIIMTELQRAVLNQATADEALQNAVDKSNKLLK</sequence>
<keyword evidence="3 4" id="KW-0732">Signal</keyword>
<proteinExistence type="inferred from homology"/>
<keyword evidence="6" id="KW-1185">Reference proteome</keyword>
<evidence type="ECO:0000313" key="6">
    <source>
        <dbReference type="Proteomes" id="UP000717624"/>
    </source>
</evidence>
<dbReference type="Gene3D" id="3.40.190.10">
    <property type="entry name" value="Periplasmic binding protein-like II"/>
    <property type="match status" value="2"/>
</dbReference>
<comment type="similarity">
    <text evidence="1">Belongs to the bacterial solute-binding protein 1 family.</text>
</comment>
<dbReference type="SUPFAM" id="SSF53850">
    <property type="entry name" value="Periplasmic binding protein-like II"/>
    <property type="match status" value="1"/>
</dbReference>
<comment type="caution">
    <text evidence="5">The sequence shown here is derived from an EMBL/GenBank/DDBJ whole genome shotgun (WGS) entry which is preliminary data.</text>
</comment>
<evidence type="ECO:0000313" key="5">
    <source>
        <dbReference type="EMBL" id="MBM7590267.1"/>
    </source>
</evidence>
<dbReference type="CDD" id="cd14748">
    <property type="entry name" value="PBP2_UgpB"/>
    <property type="match status" value="1"/>
</dbReference>
<gene>
    <name evidence="5" type="ORF">JOD01_001871</name>
</gene>
<dbReference type="GO" id="GO:0055052">
    <property type="term" value="C:ATP-binding cassette (ABC) transporter complex, substrate-binding subunit-containing"/>
    <property type="evidence" value="ECO:0007669"/>
    <property type="project" value="TreeGrafter"/>
</dbReference>
<dbReference type="GO" id="GO:0015768">
    <property type="term" value="P:maltose transport"/>
    <property type="evidence" value="ECO:0007669"/>
    <property type="project" value="TreeGrafter"/>
</dbReference>
<dbReference type="GO" id="GO:0042956">
    <property type="term" value="P:maltodextrin transmembrane transport"/>
    <property type="evidence" value="ECO:0007669"/>
    <property type="project" value="TreeGrafter"/>
</dbReference>
<evidence type="ECO:0000256" key="1">
    <source>
        <dbReference type="ARBA" id="ARBA00008520"/>
    </source>
</evidence>
<evidence type="ECO:0000256" key="4">
    <source>
        <dbReference type="SAM" id="SignalP"/>
    </source>
</evidence>
<dbReference type="Pfam" id="PF13416">
    <property type="entry name" value="SBP_bac_8"/>
    <property type="match status" value="1"/>
</dbReference>
<dbReference type="AlphaFoldDB" id="A0A939BS25"/>
<organism evidence="5 6">
    <name type="scientific">Brevibacillus fulvus</name>
    <dbReference type="NCBI Taxonomy" id="1125967"/>
    <lineage>
        <taxon>Bacteria</taxon>
        <taxon>Bacillati</taxon>
        <taxon>Bacillota</taxon>
        <taxon>Bacilli</taxon>
        <taxon>Bacillales</taxon>
        <taxon>Paenibacillaceae</taxon>
        <taxon>Brevibacillus</taxon>
    </lineage>
</organism>
<evidence type="ECO:0000256" key="2">
    <source>
        <dbReference type="ARBA" id="ARBA00022448"/>
    </source>
</evidence>
<dbReference type="Proteomes" id="UP000717624">
    <property type="component" value="Unassembled WGS sequence"/>
</dbReference>
<feature type="chain" id="PRO_5037511873" evidence="4">
    <location>
        <begin position="28"/>
        <end position="438"/>
    </location>
</feature>
<accession>A0A939BS25</accession>
<evidence type="ECO:0000256" key="3">
    <source>
        <dbReference type="ARBA" id="ARBA00022729"/>
    </source>
</evidence>
<protein>
    <submittedName>
        <fullName evidence="5">Sn-glycerol 3-phosphate transport system substrate-binding protein</fullName>
    </submittedName>
</protein>
<dbReference type="GO" id="GO:1901982">
    <property type="term" value="F:maltose binding"/>
    <property type="evidence" value="ECO:0007669"/>
    <property type="project" value="TreeGrafter"/>
</dbReference>
<dbReference type="EMBL" id="JAFBEB010000005">
    <property type="protein sequence ID" value="MBM7590267.1"/>
    <property type="molecule type" value="Genomic_DNA"/>
</dbReference>
<feature type="signal peptide" evidence="4">
    <location>
        <begin position="1"/>
        <end position="27"/>
    </location>
</feature>
<dbReference type="PANTHER" id="PTHR30061:SF50">
    <property type="entry name" value="MALTOSE_MALTODEXTRIN-BINDING PERIPLASMIC PROTEIN"/>
    <property type="match status" value="1"/>
</dbReference>
<keyword evidence="2" id="KW-0813">Transport</keyword>
<reference evidence="5" key="1">
    <citation type="submission" date="2021-01" db="EMBL/GenBank/DDBJ databases">
        <title>Genomic Encyclopedia of Type Strains, Phase IV (KMG-IV): sequencing the most valuable type-strain genomes for metagenomic binning, comparative biology and taxonomic classification.</title>
        <authorList>
            <person name="Goeker M."/>
        </authorList>
    </citation>
    <scope>NUCLEOTIDE SEQUENCE</scope>
    <source>
        <strain evidence="5">DSM 25523</strain>
    </source>
</reference>
<name>A0A939BS25_9BACL</name>
<dbReference type="PANTHER" id="PTHR30061">
    <property type="entry name" value="MALTOSE-BINDING PERIPLASMIC PROTEIN"/>
    <property type="match status" value="1"/>
</dbReference>
<dbReference type="PROSITE" id="PS51257">
    <property type="entry name" value="PROKAR_LIPOPROTEIN"/>
    <property type="match status" value="1"/>
</dbReference>
<dbReference type="InterPro" id="IPR006059">
    <property type="entry name" value="SBP"/>
</dbReference>